<gene>
    <name evidence="2" type="ORF">GTW51_01140</name>
</gene>
<feature type="region of interest" description="Disordered" evidence="1">
    <location>
        <begin position="57"/>
        <end position="79"/>
    </location>
</feature>
<reference evidence="2 3" key="1">
    <citation type="submission" date="2020-01" db="EMBL/GenBank/DDBJ databases">
        <title>Genomes of bacteria type strains.</title>
        <authorList>
            <person name="Chen J."/>
            <person name="Zhu S."/>
            <person name="Chen J."/>
        </authorList>
    </citation>
    <scope>NUCLEOTIDE SEQUENCE [LARGE SCALE GENOMIC DNA]</scope>
    <source>
        <strain evidence="2 3">KCTC 52919</strain>
    </source>
</reference>
<organism evidence="2 3">
    <name type="scientific">Aurantimonas aggregata</name>
    <dbReference type="NCBI Taxonomy" id="2047720"/>
    <lineage>
        <taxon>Bacteria</taxon>
        <taxon>Pseudomonadati</taxon>
        <taxon>Pseudomonadota</taxon>
        <taxon>Alphaproteobacteria</taxon>
        <taxon>Hyphomicrobiales</taxon>
        <taxon>Aurantimonadaceae</taxon>
        <taxon>Aurantimonas</taxon>
    </lineage>
</organism>
<evidence type="ECO:0000313" key="2">
    <source>
        <dbReference type="EMBL" id="NDV85298.1"/>
    </source>
</evidence>
<dbReference type="Proteomes" id="UP000476332">
    <property type="component" value="Unassembled WGS sequence"/>
</dbReference>
<proteinExistence type="predicted"/>
<comment type="caution">
    <text evidence="2">The sequence shown here is derived from an EMBL/GenBank/DDBJ whole genome shotgun (WGS) entry which is preliminary data.</text>
</comment>
<accession>A0A6L9MC92</accession>
<name>A0A6L9MC92_9HYPH</name>
<dbReference type="EMBL" id="JAAAMJ010000001">
    <property type="protein sequence ID" value="NDV85298.1"/>
    <property type="molecule type" value="Genomic_DNA"/>
</dbReference>
<dbReference type="AlphaFoldDB" id="A0A6L9MC92"/>
<dbReference type="Pfam" id="PF06945">
    <property type="entry name" value="DUF1289"/>
    <property type="match status" value="1"/>
</dbReference>
<evidence type="ECO:0000256" key="1">
    <source>
        <dbReference type="SAM" id="MobiDB-lite"/>
    </source>
</evidence>
<dbReference type="InterPro" id="IPR010710">
    <property type="entry name" value="DUF1289"/>
</dbReference>
<protein>
    <submittedName>
        <fullName evidence="2">DUF1289 domain-containing protein</fullName>
    </submittedName>
</protein>
<dbReference type="RefSeq" id="WP_163042639.1">
    <property type="nucleotide sequence ID" value="NZ_JAAAMJ010000001.1"/>
</dbReference>
<dbReference type="PANTHER" id="PTHR35175:SF2">
    <property type="entry name" value="DUF1289 DOMAIN-CONTAINING PROTEIN"/>
    <property type="match status" value="1"/>
</dbReference>
<keyword evidence="3" id="KW-1185">Reference proteome</keyword>
<sequence length="79" mass="8470">MESPCNLVCTIDPTSGYCFGCGRTGDEIAGWTGFSPAERRDLMIVLPERLATLTRPPRRETRRSALARARGAAGGADDA</sequence>
<dbReference type="PANTHER" id="PTHR35175">
    <property type="entry name" value="DUF1289 DOMAIN-CONTAINING PROTEIN"/>
    <property type="match status" value="1"/>
</dbReference>
<evidence type="ECO:0000313" key="3">
    <source>
        <dbReference type="Proteomes" id="UP000476332"/>
    </source>
</evidence>